<keyword evidence="4" id="KW-1185">Reference proteome</keyword>
<dbReference type="CDD" id="cd04301">
    <property type="entry name" value="NAT_SF"/>
    <property type="match status" value="1"/>
</dbReference>
<dbReference type="PROSITE" id="PS51186">
    <property type="entry name" value="GNAT"/>
    <property type="match status" value="1"/>
</dbReference>
<evidence type="ECO:0000259" key="2">
    <source>
        <dbReference type="PROSITE" id="PS51186"/>
    </source>
</evidence>
<dbReference type="InterPro" id="IPR016181">
    <property type="entry name" value="Acyl_CoA_acyltransferase"/>
</dbReference>
<dbReference type="Proteomes" id="UP001235712">
    <property type="component" value="Unassembled WGS sequence"/>
</dbReference>
<evidence type="ECO:0000256" key="1">
    <source>
        <dbReference type="ARBA" id="ARBA00022679"/>
    </source>
</evidence>
<proteinExistence type="predicted"/>
<protein>
    <submittedName>
        <fullName evidence="3">GNAT superfamily N-acetyltransferase</fullName>
    </submittedName>
</protein>
<evidence type="ECO:0000313" key="3">
    <source>
        <dbReference type="EMBL" id="MDP9828671.1"/>
    </source>
</evidence>
<feature type="domain" description="N-acetyltransferase" evidence="2">
    <location>
        <begin position="15"/>
        <end position="186"/>
    </location>
</feature>
<dbReference type="InterPro" id="IPR050769">
    <property type="entry name" value="NAT_camello-type"/>
</dbReference>
<sequence length="193" mass="21133">MTATTTGDGRAMAAMEIRLARAEDLGGAAACMREVLDRDMGGYRERWHRDIDDLAATYLEAERAALFVAVEAGDEARVLATTAVRPCHLASPPNPGWLAERYNVPGASQLVRVWVRAQARRRGIARMLVAQACSWATQVAGYETVYLHTDAGVPGAEAFWRSMPTVEVLDERPDPDNTVHFEIDLPKIGALGR</sequence>
<dbReference type="EMBL" id="JAUSQZ010000001">
    <property type="protein sequence ID" value="MDP9828671.1"/>
    <property type="molecule type" value="Genomic_DNA"/>
</dbReference>
<dbReference type="PANTHER" id="PTHR13947:SF37">
    <property type="entry name" value="LD18367P"/>
    <property type="match status" value="1"/>
</dbReference>
<dbReference type="PANTHER" id="PTHR13947">
    <property type="entry name" value="GNAT FAMILY N-ACETYLTRANSFERASE"/>
    <property type="match status" value="1"/>
</dbReference>
<reference evidence="3 4" key="1">
    <citation type="submission" date="2023-07" db="EMBL/GenBank/DDBJ databases">
        <title>Sequencing the genomes of 1000 actinobacteria strains.</title>
        <authorList>
            <person name="Klenk H.-P."/>
        </authorList>
    </citation>
    <scope>NUCLEOTIDE SEQUENCE [LARGE SCALE GENOMIC DNA]</scope>
    <source>
        <strain evidence="3 4">DSM 44388</strain>
    </source>
</reference>
<comment type="caution">
    <text evidence="3">The sequence shown here is derived from an EMBL/GenBank/DDBJ whole genome shotgun (WGS) entry which is preliminary data.</text>
</comment>
<organism evidence="3 4">
    <name type="scientific">Kineosporia succinea</name>
    <dbReference type="NCBI Taxonomy" id="84632"/>
    <lineage>
        <taxon>Bacteria</taxon>
        <taxon>Bacillati</taxon>
        <taxon>Actinomycetota</taxon>
        <taxon>Actinomycetes</taxon>
        <taxon>Kineosporiales</taxon>
        <taxon>Kineosporiaceae</taxon>
        <taxon>Kineosporia</taxon>
    </lineage>
</organism>
<gene>
    <name evidence="3" type="ORF">J2S57_004420</name>
</gene>
<accession>A0ABT9P7I8</accession>
<dbReference type="InterPro" id="IPR000182">
    <property type="entry name" value="GNAT_dom"/>
</dbReference>
<evidence type="ECO:0000313" key="4">
    <source>
        <dbReference type="Proteomes" id="UP001235712"/>
    </source>
</evidence>
<keyword evidence="1" id="KW-0808">Transferase</keyword>
<dbReference type="SUPFAM" id="SSF55729">
    <property type="entry name" value="Acyl-CoA N-acyltransferases (Nat)"/>
    <property type="match status" value="1"/>
</dbReference>
<name>A0ABT9P7I8_9ACTN</name>
<dbReference type="Gene3D" id="3.40.630.30">
    <property type="match status" value="1"/>
</dbReference>
<dbReference type="Pfam" id="PF00583">
    <property type="entry name" value="Acetyltransf_1"/>
    <property type="match status" value="1"/>
</dbReference>
<dbReference type="RefSeq" id="WP_307246087.1">
    <property type="nucleotide sequence ID" value="NZ_JAUSQZ010000001.1"/>
</dbReference>